<evidence type="ECO:0000313" key="2">
    <source>
        <dbReference type="EMBL" id="TQL59861.1"/>
    </source>
</evidence>
<dbReference type="RefSeq" id="WP_141787830.1">
    <property type="nucleotide sequence ID" value="NZ_BAAAKX010000004.1"/>
</dbReference>
<evidence type="ECO:0000256" key="1">
    <source>
        <dbReference type="SAM" id="SignalP"/>
    </source>
</evidence>
<comment type="caution">
    <text evidence="2">The sequence shown here is derived from an EMBL/GenBank/DDBJ whole genome shotgun (WGS) entry which is preliminary data.</text>
</comment>
<sequence length="236" mass="24053">MRKLIGLVLLLVALVGVDRGAAHLAGQQVADRIQRSAHLQTPPHVTVGGFPFLTQVVQGRYTRVSAETSGPVSVNGLGVDRLEASVEGARAPLSALTGGTLSSVPVDHAQAGAHITWAELDRIVAGRLQGQGLRLTFSSGGGNAVRVRAVVSTPLGDVTLRGNADVTVRQGVLRVAVSGGDLNSAPTVVRSALQSALDRSFPLPKLPMGFTVTSAAPDATGLALAAAASNTTLALP</sequence>
<dbReference type="AlphaFoldDB" id="A0A542ZHQ3"/>
<name>A0A542ZHQ3_9MICO</name>
<dbReference type="Pfam" id="PF11209">
    <property type="entry name" value="LmeA"/>
    <property type="match status" value="1"/>
</dbReference>
<dbReference type="EMBL" id="VFOQ01000001">
    <property type="protein sequence ID" value="TQL59861.1"/>
    <property type="molecule type" value="Genomic_DNA"/>
</dbReference>
<organism evidence="2 3">
    <name type="scientific">Oryzihumus leptocrescens</name>
    <dbReference type="NCBI Taxonomy" id="297536"/>
    <lineage>
        <taxon>Bacteria</taxon>
        <taxon>Bacillati</taxon>
        <taxon>Actinomycetota</taxon>
        <taxon>Actinomycetes</taxon>
        <taxon>Micrococcales</taxon>
        <taxon>Intrasporangiaceae</taxon>
        <taxon>Oryzihumus</taxon>
    </lineage>
</organism>
<dbReference type="Proteomes" id="UP000319514">
    <property type="component" value="Unassembled WGS sequence"/>
</dbReference>
<accession>A0A542ZHQ3</accession>
<gene>
    <name evidence="2" type="ORF">FB474_1231</name>
</gene>
<keyword evidence="3" id="KW-1185">Reference proteome</keyword>
<dbReference type="OrthoDB" id="3215846at2"/>
<reference evidence="2 3" key="1">
    <citation type="submission" date="2019-06" db="EMBL/GenBank/DDBJ databases">
        <title>Sequencing the genomes of 1000 actinobacteria strains.</title>
        <authorList>
            <person name="Klenk H.-P."/>
        </authorList>
    </citation>
    <scope>NUCLEOTIDE SEQUENCE [LARGE SCALE GENOMIC DNA]</scope>
    <source>
        <strain evidence="2 3">DSM 18082</strain>
    </source>
</reference>
<keyword evidence="1" id="KW-0732">Signal</keyword>
<dbReference type="InterPro" id="IPR021373">
    <property type="entry name" value="DUF2993"/>
</dbReference>
<protein>
    <submittedName>
        <fullName evidence="2">DUF2993 family protein</fullName>
    </submittedName>
</protein>
<proteinExistence type="predicted"/>
<evidence type="ECO:0000313" key="3">
    <source>
        <dbReference type="Proteomes" id="UP000319514"/>
    </source>
</evidence>
<feature type="chain" id="PRO_5039019091" evidence="1">
    <location>
        <begin position="25"/>
        <end position="236"/>
    </location>
</feature>
<feature type="signal peptide" evidence="1">
    <location>
        <begin position="1"/>
        <end position="24"/>
    </location>
</feature>